<reference evidence="8 10" key="2">
    <citation type="submission" date="2018-01" db="EMBL/GenBank/DDBJ databases">
        <title>Whole genome sequence of Azospirillum brasilense REC3 isolated from strawberry roots.</title>
        <authorList>
            <person name="Fontana C.A."/>
            <person name="Salazar S.M."/>
            <person name="Bassi D."/>
            <person name="Puglisi E."/>
            <person name="Lovaisa N.C."/>
            <person name="Toffoli L.M."/>
            <person name="Pedraza R."/>
            <person name="Cocconcelli P.S."/>
        </authorList>
    </citation>
    <scope>NUCLEOTIDE SEQUENCE [LARGE SCALE GENOMIC DNA]</scope>
    <source>
        <strain evidence="8 10">REC3</strain>
    </source>
</reference>
<dbReference type="AlphaFoldDB" id="A0A060DHV8"/>
<evidence type="ECO:0000256" key="1">
    <source>
        <dbReference type="ARBA" id="ARBA00001554"/>
    </source>
</evidence>
<sequence>MSDKLVGAKRQTALKELHGWAEVLERDAIRKTYHFPDFPAAWGFMSQVALLAERTNHHPEWFNDMGRVEIILCTRSADGLTQADVDFAHRVDQIAPNRDR</sequence>
<evidence type="ECO:0000313" key="9">
    <source>
        <dbReference type="Proteomes" id="UP000027186"/>
    </source>
</evidence>
<dbReference type="Gene3D" id="3.30.1360.20">
    <property type="entry name" value="Transcriptional coactivator/pterin dehydratase"/>
    <property type="match status" value="1"/>
</dbReference>
<dbReference type="SUPFAM" id="SSF55248">
    <property type="entry name" value="PCD-like"/>
    <property type="match status" value="1"/>
</dbReference>
<protein>
    <recommendedName>
        <fullName evidence="4">Putative pterin-4-alpha-carbinolamine dehydratase</fullName>
        <shortName evidence="4">PHS</shortName>
        <ecNumber evidence="4">4.2.1.96</ecNumber>
    </recommendedName>
    <alternativeName>
        <fullName evidence="4">4-alpha-hydroxy-tetrahydropterin dehydratase</fullName>
    </alternativeName>
    <alternativeName>
        <fullName evidence="4">Pterin carbinolamine dehydratase</fullName>
        <shortName evidence="4">PCD</shortName>
    </alternativeName>
</protein>
<accession>A0A060DHV8</accession>
<dbReference type="EMBL" id="VEWN01000006">
    <property type="protein sequence ID" value="KAA1055794.1"/>
    <property type="molecule type" value="Genomic_DNA"/>
</dbReference>
<dbReference type="Proteomes" id="UP000027186">
    <property type="component" value="Chromosome"/>
</dbReference>
<evidence type="ECO:0000313" key="6">
    <source>
        <dbReference type="EMBL" id="KAA1055794.1"/>
    </source>
</evidence>
<organism evidence="5 9">
    <name type="scientific">Azospirillum argentinense</name>
    <dbReference type="NCBI Taxonomy" id="2970906"/>
    <lineage>
        <taxon>Bacteria</taxon>
        <taxon>Pseudomonadati</taxon>
        <taxon>Pseudomonadota</taxon>
        <taxon>Alphaproteobacteria</taxon>
        <taxon>Rhodospirillales</taxon>
        <taxon>Azospirillaceae</taxon>
        <taxon>Azospirillum</taxon>
    </lineage>
</organism>
<comment type="catalytic activity">
    <reaction evidence="1 4">
        <text>(4aS,6R)-4a-hydroxy-L-erythro-5,6,7,8-tetrahydrobiopterin = (6R)-L-erythro-6,7-dihydrobiopterin + H2O</text>
        <dbReference type="Rhea" id="RHEA:11920"/>
        <dbReference type="ChEBI" id="CHEBI:15377"/>
        <dbReference type="ChEBI" id="CHEBI:15642"/>
        <dbReference type="ChEBI" id="CHEBI:43120"/>
        <dbReference type="EC" id="4.2.1.96"/>
    </reaction>
</comment>
<dbReference type="EMBL" id="CP007793">
    <property type="protein sequence ID" value="AIB10548.1"/>
    <property type="molecule type" value="Genomic_DNA"/>
</dbReference>
<dbReference type="Proteomes" id="UP000325333">
    <property type="component" value="Unassembled WGS sequence"/>
</dbReference>
<dbReference type="KEGG" id="abq:ABAZ39_00625"/>
<evidence type="ECO:0000313" key="8">
    <source>
        <dbReference type="EMBL" id="PNQ97256.1"/>
    </source>
</evidence>
<comment type="similarity">
    <text evidence="2 4">Belongs to the pterin-4-alpha-carbinolamine dehydratase family.</text>
</comment>
<dbReference type="InterPro" id="IPR036428">
    <property type="entry name" value="PCD_sf"/>
</dbReference>
<evidence type="ECO:0000256" key="3">
    <source>
        <dbReference type="ARBA" id="ARBA00023239"/>
    </source>
</evidence>
<dbReference type="PANTHER" id="PTHR12599:SF0">
    <property type="entry name" value="PTERIN-4-ALPHA-CARBINOLAMINE DEHYDRATASE"/>
    <property type="match status" value="1"/>
</dbReference>
<dbReference type="RefSeq" id="WP_014238670.1">
    <property type="nucleotide sequence ID" value="NZ_CP007793.1"/>
</dbReference>
<evidence type="ECO:0000256" key="4">
    <source>
        <dbReference type="HAMAP-Rule" id="MF_00434"/>
    </source>
</evidence>
<evidence type="ECO:0000313" key="11">
    <source>
        <dbReference type="Proteomes" id="UP000325333"/>
    </source>
</evidence>
<reference evidence="7 12" key="4">
    <citation type="submission" date="2024-11" db="EMBL/GenBank/DDBJ databases">
        <title>Draft genome sequences of two bacteria associated to sugarcane roots in Colombia.</title>
        <authorList>
            <person name="Pardo-Diaz S."/>
            <person name="Masmela-Mendoza J."/>
            <person name="Delgadillo-Duran P."/>
            <person name="Bautista E.J."/>
            <person name="Rojas-Tapias D.F."/>
        </authorList>
    </citation>
    <scope>NUCLEOTIDE SEQUENCE [LARGE SCALE GENOMIC DNA]</scope>
    <source>
        <strain evidence="7 12">Ap18</strain>
    </source>
</reference>
<reference evidence="6 11" key="3">
    <citation type="submission" date="2019-07" db="EMBL/GenBank/DDBJ databases">
        <title>Genome sequencing of the stress-tolerant strain Azospirillum brasilense Az19.</title>
        <authorList>
            <person name="Maroniche G.A."/>
            <person name="Garcia J.E."/>
            <person name="Pagnussat L."/>
            <person name="Amenta M."/>
            <person name="Creus C.M."/>
        </authorList>
    </citation>
    <scope>NUCLEOTIDE SEQUENCE [LARGE SCALE GENOMIC DNA]</scope>
    <source>
        <strain evidence="6 11">Az19</strain>
    </source>
</reference>
<dbReference type="Proteomes" id="UP001628281">
    <property type="component" value="Unassembled WGS sequence"/>
</dbReference>
<dbReference type="GO" id="GO:0008124">
    <property type="term" value="F:4-alpha-hydroxytetrahydrobiopterin dehydratase activity"/>
    <property type="evidence" value="ECO:0007669"/>
    <property type="project" value="UniProtKB-UniRule"/>
</dbReference>
<proteinExistence type="inferred from homology"/>
<dbReference type="NCBIfam" id="NF002018">
    <property type="entry name" value="PRK00823.1-3"/>
    <property type="match status" value="1"/>
</dbReference>
<dbReference type="InterPro" id="IPR001533">
    <property type="entry name" value="Pterin_deHydtase"/>
</dbReference>
<evidence type="ECO:0000313" key="7">
    <source>
        <dbReference type="EMBL" id="MFL7905846.1"/>
    </source>
</evidence>
<gene>
    <name evidence="5" type="ORF">ABAZ39_00625</name>
    <name evidence="7" type="ORF">ACJ41P_32300</name>
    <name evidence="8" type="ORF">C1S70_19260</name>
    <name evidence="6" type="ORF">FH063_005565</name>
</gene>
<dbReference type="EC" id="4.2.1.96" evidence="4"/>
<dbReference type="GeneID" id="56449985"/>
<dbReference type="EMBL" id="POWG01000021">
    <property type="protein sequence ID" value="PNQ97256.1"/>
    <property type="molecule type" value="Genomic_DNA"/>
</dbReference>
<evidence type="ECO:0000313" key="5">
    <source>
        <dbReference type="EMBL" id="AIB10548.1"/>
    </source>
</evidence>
<dbReference type="PANTHER" id="PTHR12599">
    <property type="entry name" value="PTERIN-4-ALPHA-CARBINOLAMINE DEHYDRATASE"/>
    <property type="match status" value="1"/>
</dbReference>
<keyword evidence="12" id="KW-1185">Reference proteome</keyword>
<dbReference type="EMBL" id="JBJLSN010000103">
    <property type="protein sequence ID" value="MFL7905846.1"/>
    <property type="molecule type" value="Genomic_DNA"/>
</dbReference>
<dbReference type="Proteomes" id="UP000236268">
    <property type="component" value="Unassembled WGS sequence"/>
</dbReference>
<dbReference type="GO" id="GO:0006729">
    <property type="term" value="P:tetrahydrobiopterin biosynthetic process"/>
    <property type="evidence" value="ECO:0007669"/>
    <property type="project" value="InterPro"/>
</dbReference>
<dbReference type="HAMAP" id="MF_00434">
    <property type="entry name" value="Pterin_4_alpha"/>
    <property type="match status" value="1"/>
</dbReference>
<reference evidence="5 9" key="1">
    <citation type="journal article" date="2014" name="Genome Announc.">
        <title>Complete Genome Sequence of the Model Rhizosphere Strain Azospirillum brasilense Az39, Successfully Applied in Agriculture.</title>
        <authorList>
            <person name="Rivera D."/>
            <person name="Revale S."/>
            <person name="Molina R."/>
            <person name="Gualpa J."/>
            <person name="Puente M."/>
            <person name="Maroniche G."/>
            <person name="Paris G."/>
            <person name="Baker D."/>
            <person name="Clavijo B."/>
            <person name="McLay K."/>
            <person name="Spaepen S."/>
            <person name="Perticari A."/>
            <person name="Vazquez M."/>
            <person name="Wisniewski-Dye F."/>
            <person name="Watkins C."/>
            <person name="Martinez-Abarca F."/>
            <person name="Vanderleyden J."/>
            <person name="Cassan F."/>
        </authorList>
    </citation>
    <scope>NUCLEOTIDE SEQUENCE [LARGE SCALE GENOMIC DNA]</scope>
    <source>
        <strain evidence="5 9">Az39</strain>
    </source>
</reference>
<evidence type="ECO:0000313" key="10">
    <source>
        <dbReference type="Proteomes" id="UP000236268"/>
    </source>
</evidence>
<evidence type="ECO:0000313" key="12">
    <source>
        <dbReference type="Proteomes" id="UP001628281"/>
    </source>
</evidence>
<name>A0A060DHV8_9PROT</name>
<dbReference type="Pfam" id="PF01329">
    <property type="entry name" value="Pterin_4a"/>
    <property type="match status" value="1"/>
</dbReference>
<evidence type="ECO:0000256" key="2">
    <source>
        <dbReference type="ARBA" id="ARBA00006472"/>
    </source>
</evidence>
<keyword evidence="3 4" id="KW-0456">Lyase</keyword>